<evidence type="ECO:0000313" key="2">
    <source>
        <dbReference type="Proteomes" id="UP001054252"/>
    </source>
</evidence>
<name>A0AAV5MV25_9ROSI</name>
<comment type="caution">
    <text evidence="1">The sequence shown here is derived from an EMBL/GenBank/DDBJ whole genome shotgun (WGS) entry which is preliminary data.</text>
</comment>
<reference evidence="1 2" key="1">
    <citation type="journal article" date="2021" name="Commun. Biol.">
        <title>The genome of Shorea leprosula (Dipterocarpaceae) highlights the ecological relevance of drought in aseasonal tropical rainforests.</title>
        <authorList>
            <person name="Ng K.K.S."/>
            <person name="Kobayashi M.J."/>
            <person name="Fawcett J.A."/>
            <person name="Hatakeyama M."/>
            <person name="Paape T."/>
            <person name="Ng C.H."/>
            <person name="Ang C.C."/>
            <person name="Tnah L.H."/>
            <person name="Lee C.T."/>
            <person name="Nishiyama T."/>
            <person name="Sese J."/>
            <person name="O'Brien M.J."/>
            <person name="Copetti D."/>
            <person name="Mohd Noor M.I."/>
            <person name="Ong R.C."/>
            <person name="Putra M."/>
            <person name="Sireger I.Z."/>
            <person name="Indrioko S."/>
            <person name="Kosugi Y."/>
            <person name="Izuno A."/>
            <person name="Isagi Y."/>
            <person name="Lee S.L."/>
            <person name="Shimizu K.K."/>
        </authorList>
    </citation>
    <scope>NUCLEOTIDE SEQUENCE [LARGE SCALE GENOMIC DNA]</scope>
    <source>
        <strain evidence="1">214</strain>
    </source>
</reference>
<gene>
    <name evidence="1" type="ORF">SLEP1_g60363</name>
</gene>
<sequence length="83" mass="9872">MDEETYSYWRWRSKWEVMVNDDDGGDGDDANGVVTGWRQADLEMDFRRWSEMDEETYSYWRWISKREVMVNDDDGGDGDDANG</sequence>
<organism evidence="1 2">
    <name type="scientific">Rubroshorea leprosula</name>
    <dbReference type="NCBI Taxonomy" id="152421"/>
    <lineage>
        <taxon>Eukaryota</taxon>
        <taxon>Viridiplantae</taxon>
        <taxon>Streptophyta</taxon>
        <taxon>Embryophyta</taxon>
        <taxon>Tracheophyta</taxon>
        <taxon>Spermatophyta</taxon>
        <taxon>Magnoliopsida</taxon>
        <taxon>eudicotyledons</taxon>
        <taxon>Gunneridae</taxon>
        <taxon>Pentapetalae</taxon>
        <taxon>rosids</taxon>
        <taxon>malvids</taxon>
        <taxon>Malvales</taxon>
        <taxon>Dipterocarpaceae</taxon>
        <taxon>Rubroshorea</taxon>
    </lineage>
</organism>
<dbReference type="AlphaFoldDB" id="A0AAV5MV25"/>
<dbReference type="Proteomes" id="UP001054252">
    <property type="component" value="Unassembled WGS sequence"/>
</dbReference>
<evidence type="ECO:0000313" key="1">
    <source>
        <dbReference type="EMBL" id="GKV53850.1"/>
    </source>
</evidence>
<proteinExistence type="predicted"/>
<feature type="non-terminal residue" evidence="1">
    <location>
        <position position="83"/>
    </location>
</feature>
<protein>
    <submittedName>
        <fullName evidence="1">Uncharacterized protein</fullName>
    </submittedName>
</protein>
<accession>A0AAV5MV25</accession>
<keyword evidence="2" id="KW-1185">Reference proteome</keyword>
<dbReference type="EMBL" id="BPVZ01002050">
    <property type="protein sequence ID" value="GKV53850.1"/>
    <property type="molecule type" value="Genomic_DNA"/>
</dbReference>